<dbReference type="CDD" id="cd03131">
    <property type="entry name" value="GATase1_HTS"/>
    <property type="match status" value="1"/>
</dbReference>
<feature type="active site" description="Acyl-thioester intermediate" evidence="8 9">
    <location>
        <position position="142"/>
    </location>
</feature>
<feature type="site" description="Important for substrate specificity" evidence="8">
    <location>
        <position position="192"/>
    </location>
</feature>
<evidence type="ECO:0000313" key="10">
    <source>
        <dbReference type="EMBL" id="HIU47143.1"/>
    </source>
</evidence>
<sequence>MPVRIPNSLPAAQVLKDENIFVMTERRARIQEIRPLKIAILNLMPTKEVTETQLLRLIGNSPLQIDITLLRTASYQARNVSSAHLDTFYKTFDEVRDNKFDGLIITGAPVEMMEFEEVQYWNELTRIMDWAETHVFSTLYICWAAQAGMYYRYGVPKYELPRKCSGVFRHRLLYKNFPLLRGFDDYFFAPHSRHTEVRAEDIAKVPELQLLCDSVKAGVYLVASRDGKHVFVTGHCEYDAYTLKYEYERDLARGLNPDIPYNYFPDDNPENEPMVRWRSHGNLLFTNWLNYYVYQETPYDIEQIGRR</sequence>
<comment type="caution">
    <text evidence="10">The sequence shown here is derived from an EMBL/GenBank/DDBJ whole genome shotgun (WGS) entry which is preliminary data.</text>
</comment>
<comment type="subcellular location">
    <subcellularLocation>
        <location evidence="1 8">Cytoplasm</location>
    </subcellularLocation>
</comment>
<evidence type="ECO:0000313" key="11">
    <source>
        <dbReference type="Proteomes" id="UP000824123"/>
    </source>
</evidence>
<dbReference type="PANTHER" id="PTHR20919">
    <property type="entry name" value="HOMOSERINE O-SUCCINYLTRANSFERASE"/>
    <property type="match status" value="1"/>
</dbReference>
<feature type="binding site" evidence="8">
    <location>
        <position position="192"/>
    </location>
    <ligand>
        <name>substrate</name>
    </ligand>
</feature>
<evidence type="ECO:0000256" key="2">
    <source>
        <dbReference type="ARBA" id="ARBA00022490"/>
    </source>
</evidence>
<feature type="site" description="Important for acyl-CoA specificity" evidence="8">
    <location>
        <position position="111"/>
    </location>
</feature>
<dbReference type="GO" id="GO:0004414">
    <property type="term" value="F:homoserine O-acetyltransferase activity"/>
    <property type="evidence" value="ECO:0007669"/>
    <property type="project" value="UniProtKB-EC"/>
</dbReference>
<dbReference type="HAMAP" id="MF_00295">
    <property type="entry name" value="MetA_acyltransf"/>
    <property type="match status" value="1"/>
</dbReference>
<evidence type="ECO:0000256" key="7">
    <source>
        <dbReference type="ARBA" id="ARBA00049043"/>
    </source>
</evidence>
<feature type="active site" evidence="8">
    <location>
        <position position="237"/>
    </location>
</feature>
<name>A0A9D1LSB7_9FIRM</name>
<keyword evidence="3 8" id="KW-0028">Amino-acid biosynthesis</keyword>
<dbReference type="FunFam" id="3.40.50.880:FF:000004">
    <property type="entry name" value="Homoserine O-succinyltransferase"/>
    <property type="match status" value="1"/>
</dbReference>
<proteinExistence type="inferred from homology"/>
<evidence type="ECO:0000256" key="6">
    <source>
        <dbReference type="ARBA" id="ARBA00023315"/>
    </source>
</evidence>
<dbReference type="Proteomes" id="UP000824123">
    <property type="component" value="Unassembled WGS sequence"/>
</dbReference>
<dbReference type="GO" id="GO:0019281">
    <property type="term" value="P:L-methionine biosynthetic process from homoserine via O-succinyl-L-homoserine and cystathionine"/>
    <property type="evidence" value="ECO:0007669"/>
    <property type="project" value="InterPro"/>
</dbReference>
<comment type="similarity">
    <text evidence="8">Belongs to the MetA family.</text>
</comment>
<dbReference type="Pfam" id="PF04204">
    <property type="entry name" value="HTS"/>
    <property type="match status" value="1"/>
</dbReference>
<comment type="function">
    <text evidence="8">Transfers an acetyl group from acetyl-CoA to L-homoserine, forming acetyl-L-homoserine.</text>
</comment>
<accession>A0A9D1LSB7</accession>
<dbReference type="GO" id="GO:0008899">
    <property type="term" value="F:homoserine O-succinyltransferase activity"/>
    <property type="evidence" value="ECO:0007669"/>
    <property type="project" value="UniProtKB-UniRule"/>
</dbReference>
<dbReference type="GO" id="GO:0005737">
    <property type="term" value="C:cytoplasm"/>
    <property type="evidence" value="ECO:0007669"/>
    <property type="project" value="UniProtKB-SubCell"/>
</dbReference>
<comment type="pathway">
    <text evidence="8">Amino-acid biosynthesis; L-methionine biosynthesis via de novo pathway; O-acetyl-L-homoserine from L-homoserine: step 1/1.</text>
</comment>
<feature type="active site" description="Proton acceptor" evidence="8">
    <location>
        <position position="235"/>
    </location>
</feature>
<dbReference type="InterPro" id="IPR029062">
    <property type="entry name" value="Class_I_gatase-like"/>
</dbReference>
<protein>
    <recommendedName>
        <fullName evidence="8">Homoserine O-acetyltransferase</fullName>
        <shortName evidence="8">HAT</shortName>
        <ecNumber evidence="8">2.3.1.31</ecNumber>
    </recommendedName>
    <alternativeName>
        <fullName evidence="8">Homoserine transacetylase</fullName>
        <shortName evidence="8">HTA</shortName>
    </alternativeName>
</protein>
<evidence type="ECO:0000256" key="9">
    <source>
        <dbReference type="PIRSR" id="PIRSR000450-1"/>
    </source>
</evidence>
<evidence type="ECO:0000256" key="4">
    <source>
        <dbReference type="ARBA" id="ARBA00022679"/>
    </source>
</evidence>
<dbReference type="InterPro" id="IPR033752">
    <property type="entry name" value="MetA_family"/>
</dbReference>
<dbReference type="EC" id="2.3.1.31" evidence="8"/>
<reference evidence="10" key="2">
    <citation type="journal article" date="2021" name="PeerJ">
        <title>Extensive microbial diversity within the chicken gut microbiome revealed by metagenomics and culture.</title>
        <authorList>
            <person name="Gilroy R."/>
            <person name="Ravi A."/>
            <person name="Getino M."/>
            <person name="Pursley I."/>
            <person name="Horton D.L."/>
            <person name="Alikhan N.F."/>
            <person name="Baker D."/>
            <person name="Gharbi K."/>
            <person name="Hall N."/>
            <person name="Watson M."/>
            <person name="Adriaenssens E.M."/>
            <person name="Foster-Nyarko E."/>
            <person name="Jarju S."/>
            <person name="Secka A."/>
            <person name="Antonio M."/>
            <person name="Oren A."/>
            <person name="Chaudhuri R.R."/>
            <person name="La Ragione R."/>
            <person name="Hildebrand F."/>
            <person name="Pallen M.J."/>
        </authorList>
    </citation>
    <scope>NUCLEOTIDE SEQUENCE</scope>
    <source>
        <strain evidence="10">ChiSxjej2B14-8506</strain>
    </source>
</reference>
<evidence type="ECO:0000256" key="3">
    <source>
        <dbReference type="ARBA" id="ARBA00022605"/>
    </source>
</evidence>
<keyword evidence="6 8" id="KW-0012">Acyltransferase</keyword>
<dbReference type="InterPro" id="IPR005697">
    <property type="entry name" value="HST_MetA"/>
</dbReference>
<dbReference type="SUPFAM" id="SSF52317">
    <property type="entry name" value="Class I glutamine amidotransferase-like"/>
    <property type="match status" value="1"/>
</dbReference>
<keyword evidence="2 8" id="KW-0963">Cytoplasm</keyword>
<dbReference type="Gene3D" id="3.40.50.880">
    <property type="match status" value="1"/>
</dbReference>
<feature type="binding site" evidence="8">
    <location>
        <position position="249"/>
    </location>
    <ligand>
        <name>substrate</name>
    </ligand>
</feature>
<organism evidence="10 11">
    <name type="scientific">Candidatus Fimadaptatus faecigallinarum</name>
    <dbReference type="NCBI Taxonomy" id="2840814"/>
    <lineage>
        <taxon>Bacteria</taxon>
        <taxon>Bacillati</taxon>
        <taxon>Bacillota</taxon>
        <taxon>Clostridia</taxon>
        <taxon>Eubacteriales</taxon>
        <taxon>Candidatus Fimadaptatus</taxon>
    </lineage>
</organism>
<feature type="binding site" evidence="8">
    <location>
        <position position="163"/>
    </location>
    <ligand>
        <name>substrate</name>
    </ligand>
</feature>
<gene>
    <name evidence="10" type="primary">metA</name>
    <name evidence="8" type="synonym">metAA</name>
    <name evidence="10" type="ORF">IAC59_07775</name>
</gene>
<dbReference type="EMBL" id="DVNK01000049">
    <property type="protein sequence ID" value="HIU47143.1"/>
    <property type="molecule type" value="Genomic_DNA"/>
</dbReference>
<evidence type="ECO:0000256" key="1">
    <source>
        <dbReference type="ARBA" id="ARBA00004496"/>
    </source>
</evidence>
<dbReference type="PANTHER" id="PTHR20919:SF0">
    <property type="entry name" value="HOMOSERINE O-SUCCINYLTRANSFERASE"/>
    <property type="match status" value="1"/>
</dbReference>
<evidence type="ECO:0000256" key="5">
    <source>
        <dbReference type="ARBA" id="ARBA00023167"/>
    </source>
</evidence>
<keyword evidence="5 8" id="KW-0486">Methionine biosynthesis</keyword>
<comment type="catalytic activity">
    <reaction evidence="7 8">
        <text>L-homoserine + acetyl-CoA = O-acetyl-L-homoserine + CoA</text>
        <dbReference type="Rhea" id="RHEA:13701"/>
        <dbReference type="ChEBI" id="CHEBI:57287"/>
        <dbReference type="ChEBI" id="CHEBI:57288"/>
        <dbReference type="ChEBI" id="CHEBI:57476"/>
        <dbReference type="ChEBI" id="CHEBI:57716"/>
        <dbReference type="EC" id="2.3.1.31"/>
    </reaction>
</comment>
<dbReference type="NCBIfam" id="TIGR01001">
    <property type="entry name" value="metA"/>
    <property type="match status" value="1"/>
</dbReference>
<dbReference type="AlphaFoldDB" id="A0A9D1LSB7"/>
<reference evidence="10" key="1">
    <citation type="submission" date="2020-10" db="EMBL/GenBank/DDBJ databases">
        <authorList>
            <person name="Gilroy R."/>
        </authorList>
    </citation>
    <scope>NUCLEOTIDE SEQUENCE</scope>
    <source>
        <strain evidence="10">ChiSxjej2B14-8506</strain>
    </source>
</reference>
<dbReference type="PIRSF" id="PIRSF000450">
    <property type="entry name" value="H_ser_succinyltr"/>
    <property type="match status" value="1"/>
</dbReference>
<comment type="caution">
    <text evidence="8">Lacks conserved residue(s) required for the propagation of feature annotation.</text>
</comment>
<evidence type="ECO:0000256" key="8">
    <source>
        <dbReference type="HAMAP-Rule" id="MF_00295"/>
    </source>
</evidence>
<keyword evidence="4 8" id="KW-0808">Transferase</keyword>